<protein>
    <recommendedName>
        <fullName evidence="2">thiol oxidase</fullName>
        <ecNumber evidence="2">1.8.3.2</ecNumber>
    </recommendedName>
</protein>
<evidence type="ECO:0000259" key="7">
    <source>
        <dbReference type="PROSITE" id="PS51324"/>
    </source>
</evidence>
<keyword evidence="5" id="KW-0560">Oxidoreductase</keyword>
<dbReference type="GO" id="GO:0005739">
    <property type="term" value="C:mitochondrion"/>
    <property type="evidence" value="ECO:0007669"/>
    <property type="project" value="TreeGrafter"/>
</dbReference>
<comment type="cofactor">
    <cofactor evidence="1">
        <name>FAD</name>
        <dbReference type="ChEBI" id="CHEBI:57692"/>
    </cofactor>
</comment>
<organism evidence="8">
    <name type="scientific">viral metagenome</name>
    <dbReference type="NCBI Taxonomy" id="1070528"/>
    <lineage>
        <taxon>unclassified sequences</taxon>
        <taxon>metagenomes</taxon>
        <taxon>organismal metagenomes</taxon>
    </lineage>
</organism>
<sequence length="162" mass="18693">MGCACKKDIPDYPGTEEWGPLLWKILHSLAEKVGSKSFDEERREWNRLLTLTTDILPCTVCKAHYKEVIKATPVTPVLKMTPAEARLFLQTWLWNLHNEINVGNGKPELPFVDLPTLYGETDIRDTYWRLEPVMKVAIVKSGVGYIAWQKWVASCKMLYSFY</sequence>
<reference evidence="8" key="1">
    <citation type="journal article" date="2020" name="Nature">
        <title>Giant virus diversity and host interactions through global metagenomics.</title>
        <authorList>
            <person name="Schulz F."/>
            <person name="Roux S."/>
            <person name="Paez-Espino D."/>
            <person name="Jungbluth S."/>
            <person name="Walsh D.A."/>
            <person name="Denef V.J."/>
            <person name="McMahon K.D."/>
            <person name="Konstantinidis K.T."/>
            <person name="Eloe-Fadrosh E.A."/>
            <person name="Kyrpides N.C."/>
            <person name="Woyke T."/>
        </authorList>
    </citation>
    <scope>NUCLEOTIDE SEQUENCE</scope>
    <source>
        <strain evidence="8">GVMAG-M-3300027759-16</strain>
    </source>
</reference>
<dbReference type="AlphaFoldDB" id="A0A6C0L6K8"/>
<evidence type="ECO:0000256" key="4">
    <source>
        <dbReference type="ARBA" id="ARBA00022827"/>
    </source>
</evidence>
<dbReference type="EMBL" id="MN740437">
    <property type="protein sequence ID" value="QHU26223.1"/>
    <property type="molecule type" value="Genomic_DNA"/>
</dbReference>
<proteinExistence type="predicted"/>
<name>A0A6C0L6K8_9ZZZZ</name>
<dbReference type="Gene3D" id="1.20.120.310">
    <property type="entry name" value="ERV/ALR sulfhydryl oxidase domain"/>
    <property type="match status" value="1"/>
</dbReference>
<keyword evidence="6" id="KW-1015">Disulfide bond</keyword>
<feature type="domain" description="ERV/ALR sulfhydryl oxidase" evidence="7">
    <location>
        <begin position="11"/>
        <end position="118"/>
    </location>
</feature>
<dbReference type="Pfam" id="PF04777">
    <property type="entry name" value="Evr1_Alr"/>
    <property type="match status" value="1"/>
</dbReference>
<dbReference type="InterPro" id="IPR039799">
    <property type="entry name" value="ALR/ERV"/>
</dbReference>
<dbReference type="PANTHER" id="PTHR12645:SF0">
    <property type="entry name" value="FAD-LINKED SULFHYDRYL OXIDASE ALR"/>
    <property type="match status" value="1"/>
</dbReference>
<dbReference type="EC" id="1.8.3.2" evidence="2"/>
<dbReference type="SUPFAM" id="SSF69000">
    <property type="entry name" value="FAD-dependent thiol oxidase"/>
    <property type="match status" value="1"/>
</dbReference>
<evidence type="ECO:0000256" key="1">
    <source>
        <dbReference type="ARBA" id="ARBA00001974"/>
    </source>
</evidence>
<dbReference type="PANTHER" id="PTHR12645">
    <property type="entry name" value="ALR/ERV"/>
    <property type="match status" value="1"/>
</dbReference>
<dbReference type="PROSITE" id="PS51324">
    <property type="entry name" value="ERV_ALR"/>
    <property type="match status" value="1"/>
</dbReference>
<evidence type="ECO:0000256" key="6">
    <source>
        <dbReference type="ARBA" id="ARBA00023157"/>
    </source>
</evidence>
<evidence type="ECO:0000313" key="8">
    <source>
        <dbReference type="EMBL" id="QHU26223.1"/>
    </source>
</evidence>
<evidence type="ECO:0000256" key="2">
    <source>
        <dbReference type="ARBA" id="ARBA00012512"/>
    </source>
</evidence>
<evidence type="ECO:0000256" key="5">
    <source>
        <dbReference type="ARBA" id="ARBA00023002"/>
    </source>
</evidence>
<dbReference type="InterPro" id="IPR036774">
    <property type="entry name" value="ERV/ALR_sulphydryl_oxid_sf"/>
</dbReference>
<evidence type="ECO:0000256" key="3">
    <source>
        <dbReference type="ARBA" id="ARBA00022630"/>
    </source>
</evidence>
<dbReference type="GO" id="GO:0016971">
    <property type="term" value="F:flavin-dependent sulfhydryl oxidase activity"/>
    <property type="evidence" value="ECO:0007669"/>
    <property type="project" value="InterPro"/>
</dbReference>
<dbReference type="GO" id="GO:0050660">
    <property type="term" value="F:flavin adenine dinucleotide binding"/>
    <property type="evidence" value="ECO:0007669"/>
    <property type="project" value="TreeGrafter"/>
</dbReference>
<accession>A0A6C0L6K8</accession>
<dbReference type="InterPro" id="IPR017905">
    <property type="entry name" value="ERV/ALR_sulphydryl_oxidase"/>
</dbReference>
<keyword evidence="4" id="KW-0274">FAD</keyword>
<keyword evidence="3" id="KW-0285">Flavoprotein</keyword>